<proteinExistence type="predicted"/>
<reference evidence="1" key="1">
    <citation type="submission" date="2018-02" db="EMBL/GenBank/DDBJ databases">
        <title>Rhizophora mucronata_Transcriptome.</title>
        <authorList>
            <person name="Meera S.P."/>
            <person name="Sreeshan A."/>
            <person name="Augustine A."/>
        </authorList>
    </citation>
    <scope>NUCLEOTIDE SEQUENCE</scope>
    <source>
        <tissue evidence="1">Leaf</tissue>
    </source>
</reference>
<name>A0A2P2IP57_RHIMU</name>
<organism evidence="1">
    <name type="scientific">Rhizophora mucronata</name>
    <name type="common">Asiatic mangrove</name>
    <dbReference type="NCBI Taxonomy" id="61149"/>
    <lineage>
        <taxon>Eukaryota</taxon>
        <taxon>Viridiplantae</taxon>
        <taxon>Streptophyta</taxon>
        <taxon>Embryophyta</taxon>
        <taxon>Tracheophyta</taxon>
        <taxon>Spermatophyta</taxon>
        <taxon>Magnoliopsida</taxon>
        <taxon>eudicotyledons</taxon>
        <taxon>Gunneridae</taxon>
        <taxon>Pentapetalae</taxon>
        <taxon>rosids</taxon>
        <taxon>fabids</taxon>
        <taxon>Malpighiales</taxon>
        <taxon>Rhizophoraceae</taxon>
        <taxon>Rhizophora</taxon>
    </lineage>
</organism>
<evidence type="ECO:0000313" key="1">
    <source>
        <dbReference type="EMBL" id="MBW82977.1"/>
    </source>
</evidence>
<sequence length="14" mass="1571">MLAWLALKVAKLVD</sequence>
<dbReference type="EMBL" id="GGEC01002494">
    <property type="protein sequence ID" value="MBW82977.1"/>
    <property type="molecule type" value="Transcribed_RNA"/>
</dbReference>
<protein>
    <submittedName>
        <fullName evidence="1">Uncharacterized protein</fullName>
    </submittedName>
</protein>
<accession>A0A2P2IP57</accession>